<evidence type="ECO:0000259" key="4">
    <source>
        <dbReference type="PROSITE" id="PS50932"/>
    </source>
</evidence>
<keyword evidence="3" id="KW-0804">Transcription</keyword>
<dbReference type="RefSeq" id="WP_116976388.1">
    <property type="nucleotide sequence ID" value="NZ_QPMM01000007.1"/>
</dbReference>
<dbReference type="EMBL" id="QPMM01000007">
    <property type="protein sequence ID" value="RFS21808.1"/>
    <property type="molecule type" value="Genomic_DNA"/>
</dbReference>
<keyword evidence="1" id="KW-0805">Transcription regulation</keyword>
<evidence type="ECO:0000256" key="1">
    <source>
        <dbReference type="ARBA" id="ARBA00023015"/>
    </source>
</evidence>
<keyword evidence="6" id="KW-1185">Reference proteome</keyword>
<keyword evidence="2" id="KW-0238">DNA-binding</keyword>
<dbReference type="CDD" id="cd19977">
    <property type="entry name" value="PBP1_EndR-like"/>
    <property type="match status" value="1"/>
</dbReference>
<dbReference type="SMART" id="SM00354">
    <property type="entry name" value="HTH_LACI"/>
    <property type="match status" value="1"/>
</dbReference>
<comment type="caution">
    <text evidence="5">The sequence shown here is derived from an EMBL/GenBank/DDBJ whole genome shotgun (WGS) entry which is preliminary data.</text>
</comment>
<name>A0A3E1Y8Q9_9BACT</name>
<dbReference type="CDD" id="cd01392">
    <property type="entry name" value="HTH_LacI"/>
    <property type="match status" value="1"/>
</dbReference>
<gene>
    <name evidence="5" type="ORF">DVR12_14210</name>
</gene>
<reference evidence="5 6" key="1">
    <citation type="submission" date="2018-07" db="EMBL/GenBank/DDBJ databases">
        <title>Chitinophaga K2CV101002-2 sp. nov., isolated from a monsoon evergreen broad-leaved forest soil.</title>
        <authorList>
            <person name="Lv Y."/>
        </authorList>
    </citation>
    <scope>NUCLEOTIDE SEQUENCE [LARGE SCALE GENOMIC DNA]</scope>
    <source>
        <strain evidence="5 6">GDMCC 1.1288</strain>
    </source>
</reference>
<dbReference type="Pfam" id="PF00356">
    <property type="entry name" value="LacI"/>
    <property type="match status" value="1"/>
</dbReference>
<dbReference type="AlphaFoldDB" id="A0A3E1Y8Q9"/>
<dbReference type="Gene3D" id="1.10.260.40">
    <property type="entry name" value="lambda repressor-like DNA-binding domains"/>
    <property type="match status" value="1"/>
</dbReference>
<evidence type="ECO:0000256" key="2">
    <source>
        <dbReference type="ARBA" id="ARBA00023125"/>
    </source>
</evidence>
<protein>
    <submittedName>
        <fullName evidence="5">LacI family transcriptional regulator</fullName>
    </submittedName>
</protein>
<dbReference type="GO" id="GO:0000976">
    <property type="term" value="F:transcription cis-regulatory region binding"/>
    <property type="evidence" value="ECO:0007669"/>
    <property type="project" value="TreeGrafter"/>
</dbReference>
<organism evidence="5 6">
    <name type="scientific">Chitinophaga silvatica</name>
    <dbReference type="NCBI Taxonomy" id="2282649"/>
    <lineage>
        <taxon>Bacteria</taxon>
        <taxon>Pseudomonadati</taxon>
        <taxon>Bacteroidota</taxon>
        <taxon>Chitinophagia</taxon>
        <taxon>Chitinophagales</taxon>
        <taxon>Chitinophagaceae</taxon>
        <taxon>Chitinophaga</taxon>
    </lineage>
</organism>
<sequence length="340" mass="38484">MKKVSLKDIATAAGVSTALVSYVLTNKEKEARIGEEMAKKIREIARQLNYQPNHIARSLKSGKSFTIGLIMADISNAFFASIARVIEDEAKRNNYTVIFGSSDENVDKSQDLINVLLNRQVDGLIITPTEGSEKQIAWLQEQKVPFVLIDRYFPTFPTNHIAVNNFESAYEAVAHLVHAGRKRIGMIAYETTLHHISERKRGYLEAMKDHRMEGAEKRLKTARYAHLKTDIRAAIDQLCTGPERADAIFFATNSLAIEGLKYINELRIRIPDILAVIAFDEGEAFDLFYSPVTYIQQPIEQMGKEAVRVLLEQIKDQKKIIENIYIDTTLVIRQSCGTKH</sequence>
<dbReference type="InterPro" id="IPR000843">
    <property type="entry name" value="HTH_LacI"/>
</dbReference>
<dbReference type="InterPro" id="IPR010982">
    <property type="entry name" value="Lambda_DNA-bd_dom_sf"/>
</dbReference>
<evidence type="ECO:0000256" key="3">
    <source>
        <dbReference type="ARBA" id="ARBA00023163"/>
    </source>
</evidence>
<evidence type="ECO:0000313" key="6">
    <source>
        <dbReference type="Proteomes" id="UP000260644"/>
    </source>
</evidence>
<dbReference type="GO" id="GO:0003700">
    <property type="term" value="F:DNA-binding transcription factor activity"/>
    <property type="evidence" value="ECO:0007669"/>
    <property type="project" value="TreeGrafter"/>
</dbReference>
<dbReference type="PROSITE" id="PS50932">
    <property type="entry name" value="HTH_LACI_2"/>
    <property type="match status" value="1"/>
</dbReference>
<evidence type="ECO:0000313" key="5">
    <source>
        <dbReference type="EMBL" id="RFS21808.1"/>
    </source>
</evidence>
<dbReference type="SUPFAM" id="SSF53822">
    <property type="entry name" value="Periplasmic binding protein-like I"/>
    <property type="match status" value="1"/>
</dbReference>
<feature type="domain" description="HTH lacI-type" evidence="4">
    <location>
        <begin position="4"/>
        <end position="61"/>
    </location>
</feature>
<dbReference type="PANTHER" id="PTHR30146">
    <property type="entry name" value="LACI-RELATED TRANSCRIPTIONAL REPRESSOR"/>
    <property type="match status" value="1"/>
</dbReference>
<proteinExistence type="predicted"/>
<dbReference type="PANTHER" id="PTHR30146:SF109">
    <property type="entry name" value="HTH-TYPE TRANSCRIPTIONAL REGULATOR GALS"/>
    <property type="match status" value="1"/>
</dbReference>
<dbReference type="OrthoDB" id="9803256at2"/>
<dbReference type="SUPFAM" id="SSF47413">
    <property type="entry name" value="lambda repressor-like DNA-binding domains"/>
    <property type="match status" value="1"/>
</dbReference>
<dbReference type="Pfam" id="PF13377">
    <property type="entry name" value="Peripla_BP_3"/>
    <property type="match status" value="1"/>
</dbReference>
<accession>A0A3E1Y8Q9</accession>
<dbReference type="InterPro" id="IPR028082">
    <property type="entry name" value="Peripla_BP_I"/>
</dbReference>
<dbReference type="Proteomes" id="UP000260644">
    <property type="component" value="Unassembled WGS sequence"/>
</dbReference>
<dbReference type="InterPro" id="IPR046335">
    <property type="entry name" value="LacI/GalR-like_sensor"/>
</dbReference>
<dbReference type="Gene3D" id="3.40.50.2300">
    <property type="match status" value="2"/>
</dbReference>